<dbReference type="InterPro" id="IPR029787">
    <property type="entry name" value="Nucleotide_cyclase"/>
</dbReference>
<feature type="transmembrane region" description="Helical" evidence="1">
    <location>
        <begin position="12"/>
        <end position="32"/>
    </location>
</feature>
<dbReference type="PANTHER" id="PTHR45138:SF9">
    <property type="entry name" value="DIGUANYLATE CYCLASE DGCM-RELATED"/>
    <property type="match status" value="1"/>
</dbReference>
<dbReference type="Proteomes" id="UP000220005">
    <property type="component" value="Unassembled WGS sequence"/>
</dbReference>
<keyword evidence="1" id="KW-0812">Transmembrane</keyword>
<feature type="transmembrane region" description="Helical" evidence="1">
    <location>
        <begin position="117"/>
        <end position="141"/>
    </location>
</feature>
<sequence length="563" mass="64137">MKGGDRMSREIVNSVLLLWGSLFCAVSSLYFWITKYYRTVKRDWIYRMQVSTSVLLFWDAMTNLFRGRPDLLGFWMVRISNFLNFFLVELTLLFFHYYICAMLLTPEENAALKRVKVVRALCCVGLALVVVSQFTGLYYTFDASNVYHRSAGYPISMIVPVVAMALDGSLLLQYRARISRGMFLATGSYLVLPLVAISIQIVHYGLALVDLAIGVAMVLMFLVSIKEQNEAMLRLETSRAQIAEKLEIATVLNRCVEKLSTGGRDLDKATNELLGVISDYFAADRSYIFELDRERNVIVNTHETVREGVSEEKDNLQEVPLEAVAEWIEAFEREGVYFLPDLEQEKGKLIYDVLAPQNIHSLLAVPLLRDHVVTGFLGVDNPKEHVGDATLLSSIQFFVTNSLEQKKTQERLYKFCYIDMLTGLSNRNRYMEDLSGWEKGTLREIGGIYMDLNGLKHCNDRFGHEAGDALIRRTADALNEVFPGEGYRIGGDEFVVLRCPIGQEDFADKVHQLREALVRHSVDAAIGSFWQPLVEDLPAFLREADDRMYREKERQKRSARPSV</sequence>
<keyword evidence="1" id="KW-0472">Membrane</keyword>
<dbReference type="CDD" id="cd01949">
    <property type="entry name" value="GGDEF"/>
    <property type="match status" value="1"/>
</dbReference>
<dbReference type="Gene3D" id="3.30.70.270">
    <property type="match status" value="1"/>
</dbReference>
<dbReference type="PROSITE" id="PS50887">
    <property type="entry name" value="GGDEF"/>
    <property type="match status" value="1"/>
</dbReference>
<dbReference type="SUPFAM" id="SSF55073">
    <property type="entry name" value="Nucleotide cyclase"/>
    <property type="match status" value="1"/>
</dbReference>
<comment type="caution">
    <text evidence="3">The sequence shown here is derived from an EMBL/GenBank/DDBJ whole genome shotgun (WGS) entry which is preliminary data.</text>
</comment>
<gene>
    <name evidence="3" type="ORF">CGS58_07190</name>
</gene>
<dbReference type="AlphaFoldDB" id="A0A2A7AQU7"/>
<dbReference type="Pfam" id="PF01590">
    <property type="entry name" value="GAF"/>
    <property type="match status" value="1"/>
</dbReference>
<protein>
    <recommendedName>
        <fullName evidence="2">GGDEF domain-containing protein</fullName>
    </recommendedName>
</protein>
<dbReference type="InterPro" id="IPR000160">
    <property type="entry name" value="GGDEF_dom"/>
</dbReference>
<evidence type="ECO:0000313" key="3">
    <source>
        <dbReference type="EMBL" id="PDX81469.1"/>
    </source>
</evidence>
<evidence type="ECO:0000256" key="1">
    <source>
        <dbReference type="SAM" id="Phobius"/>
    </source>
</evidence>
<feature type="transmembrane region" description="Helical" evidence="1">
    <location>
        <begin position="153"/>
        <end position="174"/>
    </location>
</feature>
<dbReference type="Pfam" id="PF00990">
    <property type="entry name" value="GGDEF"/>
    <property type="match status" value="1"/>
</dbReference>
<dbReference type="SUPFAM" id="SSF55781">
    <property type="entry name" value="GAF domain-like"/>
    <property type="match status" value="1"/>
</dbReference>
<keyword evidence="1" id="KW-1133">Transmembrane helix</keyword>
<dbReference type="InterPro" id="IPR029016">
    <property type="entry name" value="GAF-like_dom_sf"/>
</dbReference>
<evidence type="ECO:0000313" key="4">
    <source>
        <dbReference type="Proteomes" id="UP000220005"/>
    </source>
</evidence>
<proteinExistence type="predicted"/>
<dbReference type="EMBL" id="NMTY01000015">
    <property type="protein sequence ID" value="PDX81469.1"/>
    <property type="molecule type" value="Genomic_DNA"/>
</dbReference>
<dbReference type="GO" id="GO:0052621">
    <property type="term" value="F:diguanylate cyclase activity"/>
    <property type="evidence" value="ECO:0007669"/>
    <property type="project" value="TreeGrafter"/>
</dbReference>
<feature type="transmembrane region" description="Helical" evidence="1">
    <location>
        <begin position="85"/>
        <end position="105"/>
    </location>
</feature>
<organism evidence="3 4">
    <name type="scientific">Faecalibacterium prausnitzii</name>
    <dbReference type="NCBI Taxonomy" id="853"/>
    <lineage>
        <taxon>Bacteria</taxon>
        <taxon>Bacillati</taxon>
        <taxon>Bacillota</taxon>
        <taxon>Clostridia</taxon>
        <taxon>Eubacteriales</taxon>
        <taxon>Oscillospiraceae</taxon>
        <taxon>Faecalibacterium</taxon>
    </lineage>
</organism>
<dbReference type="SMART" id="SM00267">
    <property type="entry name" value="GGDEF"/>
    <property type="match status" value="1"/>
</dbReference>
<evidence type="ECO:0000259" key="2">
    <source>
        <dbReference type="PROSITE" id="PS50887"/>
    </source>
</evidence>
<name>A0A2A7AQU7_9FIRM</name>
<dbReference type="InterPro" id="IPR003018">
    <property type="entry name" value="GAF"/>
</dbReference>
<feature type="transmembrane region" description="Helical" evidence="1">
    <location>
        <begin position="207"/>
        <end position="225"/>
    </location>
</feature>
<accession>A0A2A7AQU7</accession>
<feature type="domain" description="GGDEF" evidence="2">
    <location>
        <begin position="443"/>
        <end position="563"/>
    </location>
</feature>
<dbReference type="InterPro" id="IPR050469">
    <property type="entry name" value="Diguanylate_Cyclase"/>
</dbReference>
<reference evidence="3 4" key="1">
    <citation type="journal article" date="2017" name="Front. Microbiol.">
        <title>New Insights into the Diversity of the Genus Faecalibacterium.</title>
        <authorList>
            <person name="Benevides L."/>
            <person name="Burman S."/>
            <person name="Martin R."/>
            <person name="Robert V."/>
            <person name="Thomas M."/>
            <person name="Miquel S."/>
            <person name="Chain F."/>
            <person name="Sokol H."/>
            <person name="Bermudez-Humaran L.G."/>
            <person name="Morrison M."/>
            <person name="Langella P."/>
            <person name="Azevedo V.A."/>
            <person name="Chatel J.M."/>
            <person name="Soares S."/>
        </authorList>
    </citation>
    <scope>NUCLEOTIDE SEQUENCE [LARGE SCALE GENOMIC DNA]</scope>
    <source>
        <strain evidence="3 4">CNCM I 4575</strain>
    </source>
</reference>
<dbReference type="NCBIfam" id="TIGR00254">
    <property type="entry name" value="GGDEF"/>
    <property type="match status" value="1"/>
</dbReference>
<dbReference type="InterPro" id="IPR043128">
    <property type="entry name" value="Rev_trsase/Diguanyl_cyclase"/>
</dbReference>
<feature type="transmembrane region" description="Helical" evidence="1">
    <location>
        <begin position="181"/>
        <end position="201"/>
    </location>
</feature>
<dbReference type="Gene3D" id="3.30.450.40">
    <property type="match status" value="1"/>
</dbReference>
<dbReference type="PANTHER" id="PTHR45138">
    <property type="entry name" value="REGULATORY COMPONENTS OF SENSORY TRANSDUCTION SYSTEM"/>
    <property type="match status" value="1"/>
</dbReference>